<feature type="transmembrane region" description="Helical" evidence="1">
    <location>
        <begin position="44"/>
        <end position="62"/>
    </location>
</feature>
<reference evidence="2" key="1">
    <citation type="submission" date="2016-04" db="EMBL/GenBank/DDBJ databases">
        <authorList>
            <person name="Evans L.H."/>
            <person name="Alamgir A."/>
            <person name="Owens N."/>
            <person name="Weber N.D."/>
            <person name="Virtaneva K."/>
            <person name="Barbian K."/>
            <person name="Babar A."/>
            <person name="Rosenke K."/>
        </authorList>
    </citation>
    <scope>NUCLEOTIDE SEQUENCE [LARGE SCALE GENOMIC DNA]</scope>
    <source>
        <strain evidence="2">CBS 101.48</strain>
    </source>
</reference>
<accession>A0A163KFQ8</accession>
<evidence type="ECO:0000256" key="1">
    <source>
        <dbReference type="SAM" id="Phobius"/>
    </source>
</evidence>
<feature type="transmembrane region" description="Helical" evidence="1">
    <location>
        <begin position="231"/>
        <end position="251"/>
    </location>
</feature>
<dbReference type="EMBL" id="LT554871">
    <property type="protein sequence ID" value="SAM07975.1"/>
    <property type="molecule type" value="Genomic_DNA"/>
</dbReference>
<dbReference type="AlphaFoldDB" id="A0A163KFQ8"/>
<feature type="transmembrane region" description="Helical" evidence="1">
    <location>
        <begin position="192"/>
        <end position="211"/>
    </location>
</feature>
<keyword evidence="1" id="KW-0812">Transmembrane</keyword>
<keyword evidence="1" id="KW-0472">Membrane</keyword>
<keyword evidence="1" id="KW-1133">Transmembrane helix</keyword>
<protein>
    <recommendedName>
        <fullName evidence="4">Transmembrane protein</fullName>
    </recommendedName>
</protein>
<feature type="transmembrane region" description="Helical" evidence="1">
    <location>
        <begin position="127"/>
        <end position="144"/>
    </location>
</feature>
<dbReference type="NCBIfam" id="NF041646">
    <property type="entry name" value="VC0807_fam"/>
    <property type="match status" value="1"/>
</dbReference>
<sequence length="303" mass="33930">MEPSATTPLLGTKPPTRATVKRVPTFMQTSIPNRRTILHSYGNMLLHLLLEVILPICLYYIFRIFLPPVLSLLVASLPAVLIVAFKGFHHHKVDMPGTLVLIGFLISGALAMIHAEPKLYLLRESTMTLAMGIILLVTVLPLRIGQHKLRPFMFYVARQMAVSGSITYSIDNGVVVQQHWDWFWDLWTTFRAFFRLLTAIWALGLISEFLVRLVLLRSLDDVDDVIYYSNLYMFVVLVILGTMTVTSALLLRHLHNQEQNKLKDAEHQAEIEGIIQAAANENRNQDGATIIGSGPSAGSTSAI</sequence>
<dbReference type="OMA" id="PLRWRYH"/>
<proteinExistence type="predicted"/>
<organism evidence="2">
    <name type="scientific">Absidia glauca</name>
    <name type="common">Pin mould</name>
    <dbReference type="NCBI Taxonomy" id="4829"/>
    <lineage>
        <taxon>Eukaryota</taxon>
        <taxon>Fungi</taxon>
        <taxon>Fungi incertae sedis</taxon>
        <taxon>Mucoromycota</taxon>
        <taxon>Mucoromycotina</taxon>
        <taxon>Mucoromycetes</taxon>
        <taxon>Mucorales</taxon>
        <taxon>Cunninghamellaceae</taxon>
        <taxon>Absidia</taxon>
    </lineage>
</organism>
<keyword evidence="3" id="KW-1185">Reference proteome</keyword>
<dbReference type="OrthoDB" id="2352759at2759"/>
<evidence type="ECO:0000313" key="2">
    <source>
        <dbReference type="EMBL" id="SAM07975.1"/>
    </source>
</evidence>
<evidence type="ECO:0008006" key="4">
    <source>
        <dbReference type="Google" id="ProtNLM"/>
    </source>
</evidence>
<feature type="transmembrane region" description="Helical" evidence="1">
    <location>
        <begin position="68"/>
        <end position="85"/>
    </location>
</feature>
<name>A0A163KFQ8_ABSGL</name>
<dbReference type="Proteomes" id="UP000078561">
    <property type="component" value="Unassembled WGS sequence"/>
</dbReference>
<dbReference type="InParanoid" id="A0A163KFQ8"/>
<evidence type="ECO:0000313" key="3">
    <source>
        <dbReference type="Proteomes" id="UP000078561"/>
    </source>
</evidence>
<feature type="transmembrane region" description="Helical" evidence="1">
    <location>
        <begin position="97"/>
        <end position="115"/>
    </location>
</feature>
<gene>
    <name evidence="2" type="primary">ABSGL_13633.1 scaffold 14267</name>
</gene>